<dbReference type="InterPro" id="IPR032710">
    <property type="entry name" value="NTF2-like_dom_sf"/>
</dbReference>
<name>A0A9D2KND2_9BACT</name>
<evidence type="ECO:0000256" key="3">
    <source>
        <dbReference type="ARBA" id="ARBA00022679"/>
    </source>
</evidence>
<evidence type="ECO:0000259" key="9">
    <source>
        <dbReference type="PROSITE" id="PS52029"/>
    </source>
</evidence>
<evidence type="ECO:0000256" key="4">
    <source>
        <dbReference type="ARBA" id="ARBA00022960"/>
    </source>
</evidence>
<dbReference type="CDD" id="cd00531">
    <property type="entry name" value="NTF2_like"/>
    <property type="match status" value="1"/>
</dbReference>
<dbReference type="InterPro" id="IPR038063">
    <property type="entry name" value="Transpep_catalytic_dom"/>
</dbReference>
<comment type="caution">
    <text evidence="10">The sequence shown here is derived from an EMBL/GenBank/DDBJ whole genome shotgun (WGS) entry which is preliminary data.</text>
</comment>
<keyword evidence="5 7" id="KW-0573">Peptidoglycan synthesis</keyword>
<dbReference type="PANTHER" id="PTHR36699:SF1">
    <property type="entry name" value="L,D-TRANSPEPTIDASE YAFK-RELATED"/>
    <property type="match status" value="1"/>
</dbReference>
<organism evidence="10 11">
    <name type="scientific">Candidatus Mailhella merdigallinarum</name>
    <dbReference type="NCBI Taxonomy" id="2838658"/>
    <lineage>
        <taxon>Bacteria</taxon>
        <taxon>Pseudomonadati</taxon>
        <taxon>Thermodesulfobacteriota</taxon>
        <taxon>Desulfovibrionia</taxon>
        <taxon>Desulfovibrionales</taxon>
        <taxon>Desulfovibrionaceae</taxon>
        <taxon>Mailhella</taxon>
    </lineage>
</organism>
<accession>A0A9D2KND2</accession>
<keyword evidence="6 7" id="KW-0961">Cell wall biogenesis/degradation</keyword>
<feature type="active site" description="Nucleophile" evidence="7">
    <location>
        <position position="144"/>
    </location>
</feature>
<evidence type="ECO:0000313" key="11">
    <source>
        <dbReference type="Proteomes" id="UP000824225"/>
    </source>
</evidence>
<evidence type="ECO:0000256" key="6">
    <source>
        <dbReference type="ARBA" id="ARBA00023316"/>
    </source>
</evidence>
<dbReference type="InterPro" id="IPR005490">
    <property type="entry name" value="LD_TPept_cat_dom"/>
</dbReference>
<dbReference type="GO" id="GO:0071555">
    <property type="term" value="P:cell wall organization"/>
    <property type="evidence" value="ECO:0007669"/>
    <property type="project" value="UniProtKB-UniRule"/>
</dbReference>
<dbReference type="Gene3D" id="3.10.450.50">
    <property type="match status" value="1"/>
</dbReference>
<feature type="signal peptide" evidence="8">
    <location>
        <begin position="1"/>
        <end position="24"/>
    </location>
</feature>
<dbReference type="GO" id="GO:0004180">
    <property type="term" value="F:carboxypeptidase activity"/>
    <property type="evidence" value="ECO:0007669"/>
    <property type="project" value="UniProtKB-ARBA"/>
</dbReference>
<evidence type="ECO:0000256" key="1">
    <source>
        <dbReference type="ARBA" id="ARBA00004752"/>
    </source>
</evidence>
<keyword evidence="3" id="KW-0808">Transferase</keyword>
<evidence type="ECO:0000256" key="5">
    <source>
        <dbReference type="ARBA" id="ARBA00022984"/>
    </source>
</evidence>
<dbReference type="PROSITE" id="PS52029">
    <property type="entry name" value="LD_TPASE"/>
    <property type="match status" value="1"/>
</dbReference>
<dbReference type="AlphaFoldDB" id="A0A9D2KND2"/>
<proteinExistence type="inferred from homology"/>
<keyword evidence="4 7" id="KW-0133">Cell shape</keyword>
<keyword evidence="8" id="KW-0732">Signal</keyword>
<dbReference type="GO" id="GO:0009252">
    <property type="term" value="P:peptidoglycan biosynthetic process"/>
    <property type="evidence" value="ECO:0007669"/>
    <property type="project" value="UniProtKB-KW"/>
</dbReference>
<reference evidence="10" key="1">
    <citation type="journal article" date="2021" name="PeerJ">
        <title>Extensive microbial diversity within the chicken gut microbiome revealed by metagenomics and culture.</title>
        <authorList>
            <person name="Gilroy R."/>
            <person name="Ravi A."/>
            <person name="Getino M."/>
            <person name="Pursley I."/>
            <person name="Horton D.L."/>
            <person name="Alikhan N.F."/>
            <person name="Baker D."/>
            <person name="Gharbi K."/>
            <person name="Hall N."/>
            <person name="Watson M."/>
            <person name="Adriaenssens E.M."/>
            <person name="Foster-Nyarko E."/>
            <person name="Jarju S."/>
            <person name="Secka A."/>
            <person name="Antonio M."/>
            <person name="Oren A."/>
            <person name="Chaudhuri R.R."/>
            <person name="La Ragione R."/>
            <person name="Hildebrand F."/>
            <person name="Pallen M.J."/>
        </authorList>
    </citation>
    <scope>NUCLEOTIDE SEQUENCE</scope>
    <source>
        <strain evidence="10">CHK186-16707</strain>
    </source>
</reference>
<dbReference type="SUPFAM" id="SSF141523">
    <property type="entry name" value="L,D-transpeptidase catalytic domain-like"/>
    <property type="match status" value="1"/>
</dbReference>
<dbReference type="CDD" id="cd16913">
    <property type="entry name" value="YkuD_like"/>
    <property type="match status" value="1"/>
</dbReference>
<dbReference type="PANTHER" id="PTHR36699">
    <property type="entry name" value="LD-TRANSPEPTIDASE"/>
    <property type="match status" value="1"/>
</dbReference>
<gene>
    <name evidence="10" type="ORF">H9962_09915</name>
</gene>
<evidence type="ECO:0000313" key="10">
    <source>
        <dbReference type="EMBL" id="HJA09483.1"/>
    </source>
</evidence>
<protein>
    <submittedName>
        <fullName evidence="10">L,D-transpeptidase family protein</fullName>
    </submittedName>
</protein>
<comment type="similarity">
    <text evidence="2">Belongs to the YkuD family.</text>
</comment>
<feature type="domain" description="L,D-TPase catalytic" evidence="9">
    <location>
        <begin position="38"/>
        <end position="168"/>
    </location>
</feature>
<dbReference type="InterPro" id="IPR056203">
    <property type="entry name" value="Cds6_C"/>
</dbReference>
<dbReference type="Gene3D" id="2.40.440.10">
    <property type="entry name" value="L,D-transpeptidase catalytic domain-like"/>
    <property type="match status" value="1"/>
</dbReference>
<dbReference type="SUPFAM" id="SSF54427">
    <property type="entry name" value="NTF2-like"/>
    <property type="match status" value="2"/>
</dbReference>
<dbReference type="Proteomes" id="UP000824225">
    <property type="component" value="Unassembled WGS sequence"/>
</dbReference>
<sequence>MRVLPLTVCLLAGSLFLSGRPASAWEALLTDDPALPPSLVAVDKANKTLFYFEKRSPLTMRQAFPSIHGQAEGDKQVRGDLRTPEGVYFVTGKVREPLDFEEYGSQAHALNYPNPVDKLRGKTGSGIWIHSKGRPIANQTTRGCIAVDLADIDALAPHLVPGTPVVVAENIVSDVIQPTPDVKADVAAATPATEAMTRLLTEKTEAWNKAWASRSEAMFDFYDPDAYTRAQDESFSAFRAQKEQLFQRFPWIQIQYGEINVLQGPGYWVSWFKQYYRAPNLSTEGIRRLYWQPVKNGELKIVGMEWLPQDLGMERAYLDSLAPSVVAFVEEWRQAWERGDLEAYASYYAKDAVQDGQRGLEAITARKKRTWGPKKKPLAVEFHGLRVRLEDRGVRVDMTQVYRDTSGYQDKGTKEMLLYPEGDSWRIASETWTAL</sequence>
<dbReference type="EMBL" id="DXAN01000032">
    <property type="protein sequence ID" value="HJA09483.1"/>
    <property type="molecule type" value="Genomic_DNA"/>
</dbReference>
<dbReference type="GO" id="GO:0008360">
    <property type="term" value="P:regulation of cell shape"/>
    <property type="evidence" value="ECO:0007669"/>
    <property type="project" value="UniProtKB-UniRule"/>
</dbReference>
<evidence type="ECO:0000256" key="2">
    <source>
        <dbReference type="ARBA" id="ARBA00005992"/>
    </source>
</evidence>
<comment type="pathway">
    <text evidence="1 7">Cell wall biogenesis; peptidoglycan biosynthesis.</text>
</comment>
<reference evidence="10" key="2">
    <citation type="submission" date="2021-04" db="EMBL/GenBank/DDBJ databases">
        <authorList>
            <person name="Gilroy R."/>
        </authorList>
    </citation>
    <scope>NUCLEOTIDE SEQUENCE</scope>
    <source>
        <strain evidence="10">CHK186-16707</strain>
    </source>
</reference>
<feature type="chain" id="PRO_5039345773" evidence="8">
    <location>
        <begin position="25"/>
        <end position="435"/>
    </location>
</feature>
<evidence type="ECO:0000256" key="8">
    <source>
        <dbReference type="SAM" id="SignalP"/>
    </source>
</evidence>
<evidence type="ECO:0000256" key="7">
    <source>
        <dbReference type="PROSITE-ProRule" id="PRU01373"/>
    </source>
</evidence>
<dbReference type="Pfam" id="PF03734">
    <property type="entry name" value="YkuD"/>
    <property type="match status" value="1"/>
</dbReference>
<feature type="active site" description="Proton donor/acceptor" evidence="7">
    <location>
        <position position="130"/>
    </location>
</feature>
<dbReference type="GO" id="GO:0016740">
    <property type="term" value="F:transferase activity"/>
    <property type="evidence" value="ECO:0007669"/>
    <property type="project" value="UniProtKB-KW"/>
</dbReference>
<dbReference type="Pfam" id="PF24125">
    <property type="entry name" value="Cds6_C"/>
    <property type="match status" value="2"/>
</dbReference>